<dbReference type="HOGENOM" id="CLU_037628_6_1_5"/>
<dbReference type="Pfam" id="PF00356">
    <property type="entry name" value="LacI"/>
    <property type="match status" value="1"/>
</dbReference>
<dbReference type="PROSITE" id="PS50932">
    <property type="entry name" value="HTH_LACI_2"/>
    <property type="match status" value="1"/>
</dbReference>
<dbReference type="Pfam" id="PF13377">
    <property type="entry name" value="Peripla_BP_3"/>
    <property type="match status" value="1"/>
</dbReference>
<dbReference type="SMART" id="SM00354">
    <property type="entry name" value="HTH_LACI"/>
    <property type="match status" value="1"/>
</dbReference>
<evidence type="ECO:0000259" key="4">
    <source>
        <dbReference type="PROSITE" id="PS50932"/>
    </source>
</evidence>
<dbReference type="eggNOG" id="COG1609">
    <property type="taxonomic scope" value="Bacteria"/>
</dbReference>
<proteinExistence type="predicted"/>
<dbReference type="Gene3D" id="1.10.260.40">
    <property type="entry name" value="lambda repressor-like DNA-binding domains"/>
    <property type="match status" value="1"/>
</dbReference>
<evidence type="ECO:0000256" key="3">
    <source>
        <dbReference type="ARBA" id="ARBA00023163"/>
    </source>
</evidence>
<dbReference type="GO" id="GO:0000976">
    <property type="term" value="F:transcription cis-regulatory region binding"/>
    <property type="evidence" value="ECO:0007669"/>
    <property type="project" value="TreeGrafter"/>
</dbReference>
<keyword evidence="1" id="KW-0805">Transcription regulation</keyword>
<dbReference type="KEGG" id="phl:KKY_3656"/>
<evidence type="ECO:0000256" key="1">
    <source>
        <dbReference type="ARBA" id="ARBA00023015"/>
    </source>
</evidence>
<keyword evidence="3" id="KW-0804">Transcription</keyword>
<sequence>MKKPTLKDVAREVGVHVSSVSRALDPNARTPPADEMILRIKEAADRLGYRPNRLAAGLRTKRTMTVGVIIPDITNTLFPPILRGIESVLEPLGYAAIIVNTDGLPEREDRLLDVLQERGVDGIIHVAVLRHDPKVAQMAREGLPLVTLNRRLENSDIPCVTNDDDAGIEMALRHLMDLGHVHIGHVAGPTVFSTGKQRLAAFETASRKLGIQIVPAAVVPASRYDETEGARCTDLVMRANPRITGILCANDRLALGALEALSQKGLSCPRDVSVTGFNDIPFLDRIPPGLTTVRTEKFEAGQTAARLLLEIINGDGNPVPPETVLPVKLIIRGSTGPIGAMGA</sequence>
<dbReference type="GO" id="GO:0003700">
    <property type="term" value="F:DNA-binding transcription factor activity"/>
    <property type="evidence" value="ECO:0007669"/>
    <property type="project" value="TreeGrafter"/>
</dbReference>
<name>G4RBJ7_PELHB</name>
<reference evidence="5 6" key="1">
    <citation type="journal article" date="2012" name="J. Bacteriol.">
        <title>Complete genome sequence of Pelagibacterium halotolerans B2T.</title>
        <authorList>
            <person name="Huo Y.Y."/>
            <person name="Cheng H."/>
            <person name="Han X.F."/>
            <person name="Jiang X.W."/>
            <person name="Sun C."/>
            <person name="Zhang X.Q."/>
            <person name="Zhu X.F."/>
            <person name="Liu Y.F."/>
            <person name="Li P.F."/>
            <person name="Ni P.X."/>
            <person name="Wu M."/>
        </authorList>
    </citation>
    <scope>NUCLEOTIDE SEQUENCE [LARGE SCALE GENOMIC DNA]</scope>
    <source>
        <strain evidence="6">DSM 22347 / JCM 15775 / CGMCC 1.7692 / B2</strain>
    </source>
</reference>
<dbReference type="CDD" id="cd06267">
    <property type="entry name" value="PBP1_LacI_sugar_binding-like"/>
    <property type="match status" value="1"/>
</dbReference>
<evidence type="ECO:0000313" key="5">
    <source>
        <dbReference type="EMBL" id="AEQ53638.1"/>
    </source>
</evidence>
<evidence type="ECO:0000313" key="6">
    <source>
        <dbReference type="Proteomes" id="UP000008850"/>
    </source>
</evidence>
<organism evidence="5 6">
    <name type="scientific">Pelagibacterium halotolerans (strain DSM 22347 / JCM 15775 / CGMCC 1.7692 / B2)</name>
    <dbReference type="NCBI Taxonomy" id="1082931"/>
    <lineage>
        <taxon>Bacteria</taxon>
        <taxon>Pseudomonadati</taxon>
        <taxon>Pseudomonadota</taxon>
        <taxon>Alphaproteobacteria</taxon>
        <taxon>Hyphomicrobiales</taxon>
        <taxon>Devosiaceae</taxon>
        <taxon>Pelagibacterium</taxon>
    </lineage>
</organism>
<protein>
    <submittedName>
        <fullName evidence="5">Periplasmic binding protein/LacI transcriptional regulator</fullName>
    </submittedName>
</protein>
<feature type="domain" description="HTH lacI-type" evidence="4">
    <location>
        <begin position="4"/>
        <end position="60"/>
    </location>
</feature>
<dbReference type="CDD" id="cd01392">
    <property type="entry name" value="HTH_LacI"/>
    <property type="match status" value="1"/>
</dbReference>
<dbReference type="InterPro" id="IPR028082">
    <property type="entry name" value="Peripla_BP_I"/>
</dbReference>
<keyword evidence="6" id="KW-1185">Reference proteome</keyword>
<gene>
    <name evidence="5" type="ordered locus">KKY_3656</name>
</gene>
<keyword evidence="2" id="KW-0238">DNA-binding</keyword>
<dbReference type="Gene3D" id="3.40.50.2300">
    <property type="match status" value="2"/>
</dbReference>
<dbReference type="PATRIC" id="fig|1082931.4.peg.3604"/>
<dbReference type="PANTHER" id="PTHR30146:SF109">
    <property type="entry name" value="HTH-TYPE TRANSCRIPTIONAL REGULATOR GALS"/>
    <property type="match status" value="1"/>
</dbReference>
<dbReference type="InterPro" id="IPR010982">
    <property type="entry name" value="Lambda_DNA-bd_dom_sf"/>
</dbReference>
<dbReference type="Proteomes" id="UP000008850">
    <property type="component" value="Chromosome"/>
</dbReference>
<dbReference type="RefSeq" id="WP_014132782.1">
    <property type="nucleotide sequence ID" value="NC_016078.1"/>
</dbReference>
<dbReference type="InterPro" id="IPR046335">
    <property type="entry name" value="LacI/GalR-like_sensor"/>
</dbReference>
<evidence type="ECO:0000256" key="2">
    <source>
        <dbReference type="ARBA" id="ARBA00023125"/>
    </source>
</evidence>
<dbReference type="SUPFAM" id="SSF53822">
    <property type="entry name" value="Periplasmic binding protein-like I"/>
    <property type="match status" value="1"/>
</dbReference>
<dbReference type="PANTHER" id="PTHR30146">
    <property type="entry name" value="LACI-RELATED TRANSCRIPTIONAL REPRESSOR"/>
    <property type="match status" value="1"/>
</dbReference>
<dbReference type="SUPFAM" id="SSF47413">
    <property type="entry name" value="lambda repressor-like DNA-binding domains"/>
    <property type="match status" value="1"/>
</dbReference>
<dbReference type="InterPro" id="IPR000843">
    <property type="entry name" value="HTH_LacI"/>
</dbReference>
<accession>G4RBJ7</accession>
<dbReference type="STRING" id="1082931.KKY_3656"/>
<dbReference type="AlphaFoldDB" id="G4RBJ7"/>
<dbReference type="EMBL" id="CP003075">
    <property type="protein sequence ID" value="AEQ53638.1"/>
    <property type="molecule type" value="Genomic_DNA"/>
</dbReference>